<sequence>MRNNVLLVVALAAVGSDAAALSPPLVERAACNRDNLFRCFIDQRYSVQASQFCANLLPSTVTVATITATETTTVETELTADAATSTEIFTTTVFTETIATATTTVTFDPDALLAKRDASASPPRCMTNGVTYPASRITSACSCIDVPALTVSVTYVAGTETVTETSTVFTTPSPATVTSWTTVSTAASGIETVTVAPTGTTNRLSFQNGTMNGWELLPSNWPGEMRKGTVNGATEWSFNFHPMDNSLATLRYLPLVYMEAGRYQAGFTSYLLAFPAPTGPWGRFFVFDIVNPSKGTNITVTLPQNAAKKILNGRLVTNPQSAFDIPESAAGYSQITLRWIATPLWALSALNNLAVEKIG</sequence>
<evidence type="ECO:0000313" key="2">
    <source>
        <dbReference type="EMBL" id="RSL55202.1"/>
    </source>
</evidence>
<protein>
    <submittedName>
        <fullName evidence="2">Uncharacterized protein</fullName>
    </submittedName>
</protein>
<evidence type="ECO:0000313" key="3">
    <source>
        <dbReference type="Proteomes" id="UP000288168"/>
    </source>
</evidence>
<accession>A0A428PQ26</accession>
<dbReference type="Proteomes" id="UP000288168">
    <property type="component" value="Unassembled WGS sequence"/>
</dbReference>
<comment type="caution">
    <text evidence="2">The sequence shown here is derived from an EMBL/GenBank/DDBJ whole genome shotgun (WGS) entry which is preliminary data.</text>
</comment>
<organism evidence="2 3">
    <name type="scientific">Fusarium duplospermum</name>
    <dbReference type="NCBI Taxonomy" id="1325734"/>
    <lineage>
        <taxon>Eukaryota</taxon>
        <taxon>Fungi</taxon>
        <taxon>Dikarya</taxon>
        <taxon>Ascomycota</taxon>
        <taxon>Pezizomycotina</taxon>
        <taxon>Sordariomycetes</taxon>
        <taxon>Hypocreomycetidae</taxon>
        <taxon>Hypocreales</taxon>
        <taxon>Nectriaceae</taxon>
        <taxon>Fusarium</taxon>
        <taxon>Fusarium solani species complex</taxon>
    </lineage>
</organism>
<keyword evidence="3" id="KW-1185">Reference proteome</keyword>
<dbReference type="OrthoDB" id="3562088at2759"/>
<name>A0A428PQ26_9HYPO</name>
<evidence type="ECO:0000256" key="1">
    <source>
        <dbReference type="SAM" id="SignalP"/>
    </source>
</evidence>
<proteinExistence type="predicted"/>
<gene>
    <name evidence="2" type="ORF">CEP54_009513</name>
</gene>
<dbReference type="STRING" id="1325734.A0A428PQ26"/>
<reference evidence="2 3" key="1">
    <citation type="submission" date="2017-06" db="EMBL/GenBank/DDBJ databases">
        <title>Comparative genomic analysis of Ambrosia Fusariam Clade fungi.</title>
        <authorList>
            <person name="Stajich J.E."/>
            <person name="Carrillo J."/>
            <person name="Kijimoto T."/>
            <person name="Eskalen A."/>
            <person name="O'Donnell K."/>
            <person name="Kasson M."/>
        </authorList>
    </citation>
    <scope>NUCLEOTIDE SEQUENCE [LARGE SCALE GENOMIC DNA]</scope>
    <source>
        <strain evidence="2 3">NRRL62584</strain>
    </source>
</reference>
<dbReference type="EMBL" id="NKCI01000103">
    <property type="protein sequence ID" value="RSL55202.1"/>
    <property type="molecule type" value="Genomic_DNA"/>
</dbReference>
<keyword evidence="1" id="KW-0732">Signal</keyword>
<feature type="signal peptide" evidence="1">
    <location>
        <begin position="1"/>
        <end position="20"/>
    </location>
</feature>
<feature type="chain" id="PRO_5019415841" evidence="1">
    <location>
        <begin position="21"/>
        <end position="359"/>
    </location>
</feature>
<dbReference type="AlphaFoldDB" id="A0A428PQ26"/>